<dbReference type="PIRSF" id="PIRSF009554">
    <property type="entry name" value="UCP009554"/>
    <property type="match status" value="1"/>
</dbReference>
<dbReference type="NCBIfam" id="NF002900">
    <property type="entry name" value="PRK03467.1"/>
    <property type="match status" value="1"/>
</dbReference>
<evidence type="ECO:0000313" key="3">
    <source>
        <dbReference type="Proteomes" id="UP000028681"/>
    </source>
</evidence>
<dbReference type="HAMAP" id="MF_00764">
    <property type="entry name" value="UPF0306"/>
    <property type="match status" value="1"/>
</dbReference>
<dbReference type="InterPro" id="IPR011194">
    <property type="entry name" value="UPF0306"/>
</dbReference>
<evidence type="ECO:0000256" key="1">
    <source>
        <dbReference type="HAMAP-Rule" id="MF_00764"/>
    </source>
</evidence>
<dbReference type="AlphaFoldDB" id="A0A076LJ92"/>
<dbReference type="Gene3D" id="2.30.110.10">
    <property type="entry name" value="Electron Transport, Fmn-binding Protein, Chain A"/>
    <property type="match status" value="1"/>
</dbReference>
<dbReference type="HOGENOM" id="CLU_105087_3_0_6"/>
<accession>A0A076LJ92</accession>
<sequence length="169" mass="18289">MYATAAPGTSPGAAVGEGMSNDETLAAIRRFLTRQHIVTLAAGQEEALWCADCFYALDAPTMTLYLLTSPASHHGQLMSANPRVVGTVAHQTRSVAKIQGIQFHGRIACLGGEAAAAAYAAYYRRFPLARARPSPVWGLRLMRVKMTDNTCGFGHKRHWAREGEPVGVY</sequence>
<protein>
    <recommendedName>
        <fullName evidence="1">UPF0306 protein ETEE_2181</fullName>
    </recommendedName>
</protein>
<proteinExistence type="inferred from homology"/>
<reference evidence="2 3" key="1">
    <citation type="journal article" date="2012" name="PLoS ONE">
        <title>Edwardsiella comparative phylogenomics reveal the new intra/inter-species taxonomic relationships, virulence evolution and niche adaptation mechanisms.</title>
        <authorList>
            <person name="Yang M."/>
            <person name="Lv Y."/>
            <person name="Xiao J."/>
            <person name="Wu H."/>
            <person name="Zheng H."/>
            <person name="Liu Q."/>
            <person name="Zhang Y."/>
            <person name="Wang Q."/>
        </authorList>
    </citation>
    <scope>NUCLEOTIDE SEQUENCE [LARGE SCALE GENOMIC DNA]</scope>
    <source>
        <strain evidence="3">080813</strain>
    </source>
</reference>
<name>A0A076LJ92_9GAMM</name>
<comment type="similarity">
    <text evidence="1">Belongs to the UPF0306 family.</text>
</comment>
<dbReference type="InterPro" id="IPR012349">
    <property type="entry name" value="Split_barrel_FMN-bd"/>
</dbReference>
<gene>
    <name evidence="2" type="ORF">ETEE_2181</name>
</gene>
<dbReference type="SUPFAM" id="SSF50475">
    <property type="entry name" value="FMN-binding split barrel"/>
    <property type="match status" value="1"/>
</dbReference>
<evidence type="ECO:0000313" key="2">
    <source>
        <dbReference type="EMBL" id="AIJ08625.1"/>
    </source>
</evidence>
<dbReference type="Proteomes" id="UP000028681">
    <property type="component" value="Chromosome"/>
</dbReference>
<dbReference type="KEGG" id="ete:ETEE_2181"/>
<dbReference type="EMBL" id="CP006664">
    <property type="protein sequence ID" value="AIJ08625.1"/>
    <property type="molecule type" value="Genomic_DNA"/>
</dbReference>
<organism evidence="2 3">
    <name type="scientific">Edwardsiella anguillarum ET080813</name>
    <dbReference type="NCBI Taxonomy" id="667120"/>
    <lineage>
        <taxon>Bacteria</taxon>
        <taxon>Pseudomonadati</taxon>
        <taxon>Pseudomonadota</taxon>
        <taxon>Gammaproteobacteria</taxon>
        <taxon>Enterobacterales</taxon>
        <taxon>Hafniaceae</taxon>
        <taxon>Edwardsiella</taxon>
    </lineage>
</organism>